<feature type="domain" description="J" evidence="3">
    <location>
        <begin position="154"/>
        <end position="216"/>
    </location>
</feature>
<keyword evidence="2" id="KW-0472">Membrane</keyword>
<keyword evidence="2" id="KW-1133">Transmembrane helix</keyword>
<feature type="transmembrane region" description="Helical" evidence="2">
    <location>
        <begin position="16"/>
        <end position="42"/>
    </location>
</feature>
<dbReference type="Pfam" id="PF00226">
    <property type="entry name" value="DnaJ"/>
    <property type="match status" value="1"/>
</dbReference>
<evidence type="ECO:0000256" key="1">
    <source>
        <dbReference type="SAM" id="MobiDB-lite"/>
    </source>
</evidence>
<keyword evidence="5" id="KW-1185">Reference proteome</keyword>
<evidence type="ECO:0000313" key="5">
    <source>
        <dbReference type="Proteomes" id="UP001596395"/>
    </source>
</evidence>
<dbReference type="InterPro" id="IPR036869">
    <property type="entry name" value="J_dom_sf"/>
</dbReference>
<accession>A0ABD5VFG1</accession>
<proteinExistence type="predicted"/>
<evidence type="ECO:0000256" key="2">
    <source>
        <dbReference type="SAM" id="Phobius"/>
    </source>
</evidence>
<protein>
    <submittedName>
        <fullName evidence="4">J domain-containing protein</fullName>
    </submittedName>
</protein>
<evidence type="ECO:0000313" key="4">
    <source>
        <dbReference type="EMBL" id="MFC6951601.1"/>
    </source>
</evidence>
<dbReference type="PROSITE" id="PS50076">
    <property type="entry name" value="DNAJ_2"/>
    <property type="match status" value="1"/>
</dbReference>
<keyword evidence="2" id="KW-0812">Transmembrane</keyword>
<organism evidence="4 5">
    <name type="scientific">Halorubellus litoreus</name>
    <dbReference type="NCBI Taxonomy" id="755308"/>
    <lineage>
        <taxon>Archaea</taxon>
        <taxon>Methanobacteriati</taxon>
        <taxon>Methanobacteriota</taxon>
        <taxon>Stenosarchaea group</taxon>
        <taxon>Halobacteria</taxon>
        <taxon>Halobacteriales</taxon>
        <taxon>Halorubellaceae</taxon>
        <taxon>Halorubellus</taxon>
    </lineage>
</organism>
<dbReference type="SUPFAM" id="SSF46565">
    <property type="entry name" value="Chaperone J-domain"/>
    <property type="match status" value="1"/>
</dbReference>
<evidence type="ECO:0000259" key="3">
    <source>
        <dbReference type="PROSITE" id="PS50076"/>
    </source>
</evidence>
<sequence length="227" mass="24886">MYGVELFEWVTGLPPWVVAGASLAGAFTVVAACTFAVAEWLFDDAGRADHGSGASVSSEGRRRVEIREYLDAIEESFLEDHELEGESVAFYLPERDVAVTFDAKAYFRLQATGTATVLCEHEMHGHHLGGRLPFDVPVVEWYDEDADPEAVVREAFDALGLSPSADVDAVRSAYRDRVKEAHPDHGGTEDAFTRVREAYATAKAHADPDVEADVDGERTPTTRSRAR</sequence>
<dbReference type="EMBL" id="JBHSXN010000001">
    <property type="protein sequence ID" value="MFC6951601.1"/>
    <property type="molecule type" value="Genomic_DNA"/>
</dbReference>
<dbReference type="AlphaFoldDB" id="A0ABD5VFG1"/>
<reference evidence="4 5" key="1">
    <citation type="journal article" date="2019" name="Int. J. Syst. Evol. Microbiol.">
        <title>The Global Catalogue of Microorganisms (GCM) 10K type strain sequencing project: providing services to taxonomists for standard genome sequencing and annotation.</title>
        <authorList>
            <consortium name="The Broad Institute Genomics Platform"/>
            <consortium name="The Broad Institute Genome Sequencing Center for Infectious Disease"/>
            <person name="Wu L."/>
            <person name="Ma J."/>
        </authorList>
    </citation>
    <scope>NUCLEOTIDE SEQUENCE [LARGE SCALE GENOMIC DNA]</scope>
    <source>
        <strain evidence="4 5">GX26</strain>
    </source>
</reference>
<gene>
    <name evidence="4" type="ORF">ACFQGB_01875</name>
</gene>
<dbReference type="CDD" id="cd06257">
    <property type="entry name" value="DnaJ"/>
    <property type="match status" value="1"/>
</dbReference>
<dbReference type="Gene3D" id="1.10.287.110">
    <property type="entry name" value="DnaJ domain"/>
    <property type="match status" value="1"/>
</dbReference>
<dbReference type="SMART" id="SM00271">
    <property type="entry name" value="DnaJ"/>
    <property type="match status" value="1"/>
</dbReference>
<comment type="caution">
    <text evidence="4">The sequence shown here is derived from an EMBL/GenBank/DDBJ whole genome shotgun (WGS) entry which is preliminary data.</text>
</comment>
<dbReference type="InterPro" id="IPR001623">
    <property type="entry name" value="DnaJ_domain"/>
</dbReference>
<name>A0ABD5VFG1_9EURY</name>
<dbReference type="RefSeq" id="WP_336348626.1">
    <property type="nucleotide sequence ID" value="NZ_JAZAQL010000001.1"/>
</dbReference>
<feature type="region of interest" description="Disordered" evidence="1">
    <location>
        <begin position="202"/>
        <end position="227"/>
    </location>
</feature>
<dbReference type="Proteomes" id="UP001596395">
    <property type="component" value="Unassembled WGS sequence"/>
</dbReference>